<keyword evidence="4" id="KW-0444">Lipid biosynthesis</keyword>
<protein>
    <recommendedName>
        <fullName evidence="11">Cytochrome P450</fullName>
    </recommendedName>
</protein>
<evidence type="ECO:0000256" key="7">
    <source>
        <dbReference type="PIRSR" id="PIRSR602403-1"/>
    </source>
</evidence>
<dbReference type="AlphaFoldDB" id="A0AAV9NFH1"/>
<keyword evidence="8" id="KW-1133">Transmembrane helix</keyword>
<dbReference type="InterPro" id="IPR001128">
    <property type="entry name" value="Cyt_P450"/>
</dbReference>
<dbReference type="GO" id="GO:0020037">
    <property type="term" value="F:heme binding"/>
    <property type="evidence" value="ECO:0007669"/>
    <property type="project" value="InterPro"/>
</dbReference>
<feature type="transmembrane region" description="Helical" evidence="8">
    <location>
        <begin position="20"/>
        <end position="39"/>
    </location>
</feature>
<evidence type="ECO:0008006" key="11">
    <source>
        <dbReference type="Google" id="ProtNLM"/>
    </source>
</evidence>
<reference evidence="9 10" key="1">
    <citation type="submission" date="2023-08" db="EMBL/GenBank/DDBJ databases">
        <title>Black Yeasts Isolated from many extreme environments.</title>
        <authorList>
            <person name="Coleine C."/>
            <person name="Stajich J.E."/>
            <person name="Selbmann L."/>
        </authorList>
    </citation>
    <scope>NUCLEOTIDE SEQUENCE [LARGE SCALE GENOMIC DNA]</scope>
    <source>
        <strain evidence="9 10">CCFEE 5792</strain>
    </source>
</reference>
<comment type="cofactor">
    <cofactor evidence="1 7">
        <name>heme</name>
        <dbReference type="ChEBI" id="CHEBI:30413"/>
    </cofactor>
</comment>
<comment type="subcellular location">
    <subcellularLocation>
        <location evidence="2">Endoplasmic reticulum membrane</location>
        <topology evidence="2">Single-pass membrane protein</topology>
    </subcellularLocation>
</comment>
<keyword evidence="8" id="KW-0472">Membrane</keyword>
<dbReference type="GO" id="GO:0016705">
    <property type="term" value="F:oxidoreductase activity, acting on paired donors, with incorporation or reduction of molecular oxygen"/>
    <property type="evidence" value="ECO:0007669"/>
    <property type="project" value="InterPro"/>
</dbReference>
<keyword evidence="7" id="KW-0349">Heme</keyword>
<evidence type="ECO:0000256" key="5">
    <source>
        <dbReference type="ARBA" id="ARBA00022723"/>
    </source>
</evidence>
<comment type="caution">
    <text evidence="9">The sequence shown here is derived from an EMBL/GenBank/DDBJ whole genome shotgun (WGS) entry which is preliminary data.</text>
</comment>
<dbReference type="PANTHER" id="PTHR24306">
    <property type="match status" value="1"/>
</dbReference>
<dbReference type="PRINTS" id="PR00465">
    <property type="entry name" value="EP450IV"/>
</dbReference>
<evidence type="ECO:0000256" key="3">
    <source>
        <dbReference type="ARBA" id="ARBA00010617"/>
    </source>
</evidence>
<dbReference type="GO" id="GO:0004497">
    <property type="term" value="F:monooxygenase activity"/>
    <property type="evidence" value="ECO:0007669"/>
    <property type="project" value="InterPro"/>
</dbReference>
<evidence type="ECO:0000313" key="10">
    <source>
        <dbReference type="Proteomes" id="UP001358417"/>
    </source>
</evidence>
<sequence length="607" mass="67751">MTVSATQASNSLLQQLITTAIHHPFVAAISILTLICVLTRTITGFRYWSAVSSNKSSSGTTRNVPLIPYWIPWLGQAVQFALNANPFLAKMTKSLGPEGSAYGIYMGGLKANIVTSPSLARQVLFDRHAPIQMESFIFYVMKNVWGDEGTMRAIDPAMLWGPIHAALNGMMRESFVTKAIVKTVEEVQRSTWNLVSGCRSVVDQSAWERAGSVQIISGSDSSGSKPFIAEANLHLLLRDFVGDIATNVLFGHEFIENNPNLLSDLWTMDAKFNKFLAGLPSWWPGMGAAYQARERLLSAVKEHHDALIKYLNGEDPGSQYSDLSDVSTVIVDRLQAFKASGTTPRGWSTGNGTILWAMNVNANQVIFWLIWYAFSDRTLLSELRTEIAPYVRFVQAPDNGLPIKDAPKLEIDIDSLWTKCPLLKGAFYETMRLEAASASFKMISEDFVVTESEEDAKILGKKAPESYILAKGELLCIPHGVHQNDERYFRDPERFDPRRFWAKPDHATNAITKEESKLPISTSADPEAEVKVEYGTMKVWGGGKNMCKGKTFAEREVILFSAAIIMQWDMIPVGNDNKWVHPGRKIAAGAYNPERDVKVRLWRRDAW</sequence>
<dbReference type="PANTHER" id="PTHR24306:SF7">
    <property type="entry name" value="AHBB"/>
    <property type="match status" value="1"/>
</dbReference>
<keyword evidence="6 7" id="KW-0408">Iron</keyword>
<evidence type="ECO:0000256" key="6">
    <source>
        <dbReference type="ARBA" id="ARBA00023004"/>
    </source>
</evidence>
<dbReference type="Pfam" id="PF00067">
    <property type="entry name" value="p450"/>
    <property type="match status" value="1"/>
</dbReference>
<evidence type="ECO:0000256" key="2">
    <source>
        <dbReference type="ARBA" id="ARBA00004389"/>
    </source>
</evidence>
<keyword evidence="8" id="KW-0812">Transmembrane</keyword>
<organism evidence="9 10">
    <name type="scientific">Exophiala bonariae</name>
    <dbReference type="NCBI Taxonomy" id="1690606"/>
    <lineage>
        <taxon>Eukaryota</taxon>
        <taxon>Fungi</taxon>
        <taxon>Dikarya</taxon>
        <taxon>Ascomycota</taxon>
        <taxon>Pezizomycotina</taxon>
        <taxon>Eurotiomycetes</taxon>
        <taxon>Chaetothyriomycetidae</taxon>
        <taxon>Chaetothyriales</taxon>
        <taxon>Herpotrichiellaceae</taxon>
        <taxon>Exophiala</taxon>
    </lineage>
</organism>
<dbReference type="RefSeq" id="XP_064708380.1">
    <property type="nucleotide sequence ID" value="XM_064855720.1"/>
</dbReference>
<dbReference type="Gene3D" id="1.10.630.10">
    <property type="entry name" value="Cytochrome P450"/>
    <property type="match status" value="1"/>
</dbReference>
<dbReference type="EMBL" id="JAVRRD010000007">
    <property type="protein sequence ID" value="KAK5056664.1"/>
    <property type="molecule type" value="Genomic_DNA"/>
</dbReference>
<evidence type="ECO:0000256" key="1">
    <source>
        <dbReference type="ARBA" id="ARBA00001971"/>
    </source>
</evidence>
<keyword evidence="10" id="KW-1185">Reference proteome</keyword>
<keyword evidence="5 7" id="KW-0479">Metal-binding</keyword>
<name>A0AAV9NFH1_9EURO</name>
<evidence type="ECO:0000256" key="4">
    <source>
        <dbReference type="ARBA" id="ARBA00022516"/>
    </source>
</evidence>
<keyword evidence="4" id="KW-0443">Lipid metabolism</keyword>
<comment type="similarity">
    <text evidence="3">Belongs to the cytochrome P450 family.</text>
</comment>
<dbReference type="SUPFAM" id="SSF48264">
    <property type="entry name" value="Cytochrome P450"/>
    <property type="match status" value="1"/>
</dbReference>
<dbReference type="GO" id="GO:0005789">
    <property type="term" value="C:endoplasmic reticulum membrane"/>
    <property type="evidence" value="ECO:0007669"/>
    <property type="project" value="UniProtKB-SubCell"/>
</dbReference>
<dbReference type="InterPro" id="IPR036396">
    <property type="entry name" value="Cyt_P450_sf"/>
</dbReference>
<evidence type="ECO:0000313" key="9">
    <source>
        <dbReference type="EMBL" id="KAK5056664.1"/>
    </source>
</evidence>
<dbReference type="Proteomes" id="UP001358417">
    <property type="component" value="Unassembled WGS sequence"/>
</dbReference>
<accession>A0AAV9NFH1</accession>
<feature type="binding site" description="axial binding residue" evidence="7">
    <location>
        <position position="547"/>
    </location>
    <ligand>
        <name>heme</name>
        <dbReference type="ChEBI" id="CHEBI:30413"/>
    </ligand>
    <ligandPart>
        <name>Fe</name>
        <dbReference type="ChEBI" id="CHEBI:18248"/>
    </ligandPart>
</feature>
<gene>
    <name evidence="9" type="ORF">LTR84_012196</name>
</gene>
<evidence type="ECO:0000256" key="8">
    <source>
        <dbReference type="SAM" id="Phobius"/>
    </source>
</evidence>
<dbReference type="GO" id="GO:0005506">
    <property type="term" value="F:iron ion binding"/>
    <property type="evidence" value="ECO:0007669"/>
    <property type="project" value="InterPro"/>
</dbReference>
<dbReference type="InterPro" id="IPR002403">
    <property type="entry name" value="Cyt_P450_E_grp-IV"/>
</dbReference>
<proteinExistence type="inferred from homology"/>
<dbReference type="GeneID" id="89980343"/>